<feature type="region of interest" description="Disordered" evidence="1">
    <location>
        <begin position="30"/>
        <end position="53"/>
    </location>
</feature>
<organism evidence="2 3">
    <name type="scientific">Saccharopolyspora mangrovi</name>
    <dbReference type="NCBI Taxonomy" id="3082379"/>
    <lineage>
        <taxon>Bacteria</taxon>
        <taxon>Bacillati</taxon>
        <taxon>Actinomycetota</taxon>
        <taxon>Actinomycetes</taxon>
        <taxon>Pseudonocardiales</taxon>
        <taxon>Pseudonocardiaceae</taxon>
        <taxon>Saccharopolyspora</taxon>
    </lineage>
</organism>
<comment type="caution">
    <text evidence="2">The sequence shown here is derived from an EMBL/GenBank/DDBJ whole genome shotgun (WGS) entry which is preliminary data.</text>
</comment>
<evidence type="ECO:0000313" key="3">
    <source>
        <dbReference type="Proteomes" id="UP001327093"/>
    </source>
</evidence>
<dbReference type="EMBL" id="JAWLNX010000006">
    <property type="protein sequence ID" value="MEB3368066.1"/>
    <property type="molecule type" value="Genomic_DNA"/>
</dbReference>
<accession>A0ABU6A997</accession>
<evidence type="ECO:0000313" key="2">
    <source>
        <dbReference type="EMBL" id="MEB3368066.1"/>
    </source>
</evidence>
<protein>
    <submittedName>
        <fullName evidence="2">Uncharacterized protein</fullName>
    </submittedName>
</protein>
<proteinExistence type="predicted"/>
<dbReference type="RefSeq" id="WP_324265598.1">
    <property type="nucleotide sequence ID" value="NZ_JAWLNX010000006.1"/>
</dbReference>
<evidence type="ECO:0000256" key="1">
    <source>
        <dbReference type="SAM" id="MobiDB-lite"/>
    </source>
</evidence>
<keyword evidence="3" id="KW-1185">Reference proteome</keyword>
<name>A0ABU6A997_9PSEU</name>
<gene>
    <name evidence="2" type="ORF">R4I43_11685</name>
</gene>
<reference evidence="2 3" key="1">
    <citation type="submission" date="2023-10" db="EMBL/GenBank/DDBJ databases">
        <title>Saccharopolyspora sp. nov., isolated from mangrove soil.</title>
        <authorList>
            <person name="Lu Y."/>
            <person name="Liu W."/>
        </authorList>
    </citation>
    <scope>NUCLEOTIDE SEQUENCE [LARGE SCALE GENOMIC DNA]</scope>
    <source>
        <strain evidence="2 3">S2-29</strain>
    </source>
</reference>
<dbReference type="Proteomes" id="UP001327093">
    <property type="component" value="Unassembled WGS sequence"/>
</dbReference>
<sequence length="53" mass="5722">MMRTHTYSDGKGHLVIENVNDAGRVISRTVLPEGTPVHTGSDDVQVDNSGDQD</sequence>